<proteinExistence type="predicted"/>
<dbReference type="Pfam" id="PF19560">
    <property type="entry name" value="DUF6082"/>
    <property type="match status" value="1"/>
</dbReference>
<organism evidence="1 2">
    <name type="scientific">Streptomyces zagrosensis</name>
    <dbReference type="NCBI Taxonomy" id="1042984"/>
    <lineage>
        <taxon>Bacteria</taxon>
        <taxon>Bacillati</taxon>
        <taxon>Actinomycetota</taxon>
        <taxon>Actinomycetes</taxon>
        <taxon>Kitasatosporales</taxon>
        <taxon>Streptomycetaceae</taxon>
        <taxon>Streptomyces</taxon>
    </lineage>
</organism>
<keyword evidence="2" id="KW-1185">Reference proteome</keyword>
<dbReference type="EMBL" id="JACHJL010000001">
    <property type="protein sequence ID" value="MBB5933112.1"/>
    <property type="molecule type" value="Genomic_DNA"/>
</dbReference>
<gene>
    <name evidence="1" type="ORF">FHS42_000130</name>
</gene>
<dbReference type="Proteomes" id="UP000588098">
    <property type="component" value="Unassembled WGS sequence"/>
</dbReference>
<evidence type="ECO:0000313" key="2">
    <source>
        <dbReference type="Proteomes" id="UP000588098"/>
    </source>
</evidence>
<reference evidence="1 2" key="1">
    <citation type="submission" date="2020-08" db="EMBL/GenBank/DDBJ databases">
        <title>Genomic Encyclopedia of Type Strains, Phase III (KMG-III): the genomes of soil and plant-associated and newly described type strains.</title>
        <authorList>
            <person name="Whitman W."/>
        </authorList>
    </citation>
    <scope>NUCLEOTIDE SEQUENCE [LARGE SCALE GENOMIC DNA]</scope>
    <source>
        <strain evidence="1 2">CECT 8305</strain>
    </source>
</reference>
<dbReference type="AlphaFoldDB" id="A0A7W9Q5S7"/>
<accession>A0A7W9Q5S7</accession>
<evidence type="ECO:0000313" key="1">
    <source>
        <dbReference type="EMBL" id="MBB5933112.1"/>
    </source>
</evidence>
<dbReference type="InterPro" id="IPR045728">
    <property type="entry name" value="DUF6082"/>
</dbReference>
<evidence type="ECO:0008006" key="3">
    <source>
        <dbReference type="Google" id="ProtNLM"/>
    </source>
</evidence>
<protein>
    <recommendedName>
        <fullName evidence="3">Peptide transporter permease SapC</fullName>
    </recommendedName>
</protein>
<dbReference type="RefSeq" id="WP_221475932.1">
    <property type="nucleotide sequence ID" value="NZ_JACHJL010000001.1"/>
</dbReference>
<comment type="caution">
    <text evidence="1">The sequence shown here is derived from an EMBL/GenBank/DDBJ whole genome shotgun (WGS) entry which is preliminary data.</text>
</comment>
<sequence>MKLAHALLIVAAVGTAQLVLSGGQHRHRQKLALDAASMHAKWISDVAADTDHQAVWAIPGEATGEEYAQCNRLVAFLAVKYRVGLLDRQSLRTNVRRLMDRGIARSYWSRFGSFREEEAADRIDRAFNAVMADEFELNATDKAAA</sequence>
<name>A0A7W9Q5S7_9ACTN</name>